<keyword evidence="2" id="KW-1185">Reference proteome</keyword>
<protein>
    <submittedName>
        <fullName evidence="1">Uncharacterized protein</fullName>
    </submittedName>
</protein>
<organism evidence="1 2">
    <name type="scientific">Ameca splendens</name>
    <dbReference type="NCBI Taxonomy" id="208324"/>
    <lineage>
        <taxon>Eukaryota</taxon>
        <taxon>Metazoa</taxon>
        <taxon>Chordata</taxon>
        <taxon>Craniata</taxon>
        <taxon>Vertebrata</taxon>
        <taxon>Euteleostomi</taxon>
        <taxon>Actinopterygii</taxon>
        <taxon>Neopterygii</taxon>
        <taxon>Teleostei</taxon>
        <taxon>Neoteleostei</taxon>
        <taxon>Acanthomorphata</taxon>
        <taxon>Ovalentaria</taxon>
        <taxon>Atherinomorphae</taxon>
        <taxon>Cyprinodontiformes</taxon>
        <taxon>Goodeidae</taxon>
        <taxon>Ameca</taxon>
    </lineage>
</organism>
<proteinExistence type="predicted"/>
<reference evidence="1 2" key="1">
    <citation type="submission" date="2021-06" db="EMBL/GenBank/DDBJ databases">
        <authorList>
            <person name="Palmer J.M."/>
        </authorList>
    </citation>
    <scope>NUCLEOTIDE SEQUENCE [LARGE SCALE GENOMIC DNA]</scope>
    <source>
        <strain evidence="1 2">AS_MEX2019</strain>
        <tissue evidence="1">Muscle</tissue>
    </source>
</reference>
<accession>A0ABV0ZJP5</accession>
<dbReference type="EMBL" id="JAHRIP010066294">
    <property type="protein sequence ID" value="MEQ2306464.1"/>
    <property type="molecule type" value="Genomic_DNA"/>
</dbReference>
<evidence type="ECO:0000313" key="2">
    <source>
        <dbReference type="Proteomes" id="UP001469553"/>
    </source>
</evidence>
<comment type="caution">
    <text evidence="1">The sequence shown here is derived from an EMBL/GenBank/DDBJ whole genome shotgun (WGS) entry which is preliminary data.</text>
</comment>
<name>A0ABV0ZJP5_9TELE</name>
<sequence>MTGNYQVSLPLLSTICPPSNENIYHLYANLYHRQTPKGLNLHPLFRTPHHFLPPGYLWSSSLDQILSVPCRK</sequence>
<evidence type="ECO:0000313" key="1">
    <source>
        <dbReference type="EMBL" id="MEQ2306464.1"/>
    </source>
</evidence>
<gene>
    <name evidence="1" type="ORF">AMECASPLE_008599</name>
</gene>
<dbReference type="Proteomes" id="UP001469553">
    <property type="component" value="Unassembled WGS sequence"/>
</dbReference>